<evidence type="ECO:0000313" key="2">
    <source>
        <dbReference type="Proteomes" id="UP000184603"/>
    </source>
</evidence>
<dbReference type="STRING" id="1121416.SAMN02745220_02972"/>
<dbReference type="Proteomes" id="UP000184603">
    <property type="component" value="Unassembled WGS sequence"/>
</dbReference>
<keyword evidence="2" id="KW-1185">Reference proteome</keyword>
<protein>
    <recommendedName>
        <fullName evidence="3">Oxidoreductase molybdopterin binding domain-containing protein</fullName>
    </recommendedName>
</protein>
<dbReference type="InterPro" id="IPR036374">
    <property type="entry name" value="OxRdtase_Mopterin-bd_sf"/>
</dbReference>
<organism evidence="1 2">
    <name type="scientific">Desulfopila aestuarii DSM 18488</name>
    <dbReference type="NCBI Taxonomy" id="1121416"/>
    <lineage>
        <taxon>Bacteria</taxon>
        <taxon>Pseudomonadati</taxon>
        <taxon>Thermodesulfobacteriota</taxon>
        <taxon>Desulfobulbia</taxon>
        <taxon>Desulfobulbales</taxon>
        <taxon>Desulfocapsaceae</taxon>
        <taxon>Desulfopila</taxon>
    </lineage>
</organism>
<dbReference type="RefSeq" id="WP_073614319.1">
    <property type="nucleotide sequence ID" value="NZ_FRFE01000014.1"/>
</dbReference>
<dbReference type="OrthoDB" id="5366082at2"/>
<dbReference type="SUPFAM" id="SSF56524">
    <property type="entry name" value="Oxidoreductase molybdopterin-binding domain"/>
    <property type="match status" value="1"/>
</dbReference>
<accession>A0A1M7YAM0</accession>
<dbReference type="Gene3D" id="3.90.420.10">
    <property type="entry name" value="Oxidoreductase, molybdopterin-binding domain"/>
    <property type="match status" value="1"/>
</dbReference>
<evidence type="ECO:0000313" key="1">
    <source>
        <dbReference type="EMBL" id="SHO49649.1"/>
    </source>
</evidence>
<sequence length="154" mass="17375">MIAKEKSEAPCFRISGRVRETCRFHLSQLLAMETVEFNDLLMACGSGEPKGRINSCRGILLTDIINMAGVITSDHNDTKKMYVVASSDDGYTTLFSWQELFNTTVGEGVIVLLEKDGRRVYEDFGRVDLFSTGDFLSGARYVKRLFDLRILMIE</sequence>
<dbReference type="EMBL" id="FRFE01000014">
    <property type="protein sequence ID" value="SHO49649.1"/>
    <property type="molecule type" value="Genomic_DNA"/>
</dbReference>
<reference evidence="1 2" key="1">
    <citation type="submission" date="2016-12" db="EMBL/GenBank/DDBJ databases">
        <authorList>
            <person name="Song W.-J."/>
            <person name="Kurnit D.M."/>
        </authorList>
    </citation>
    <scope>NUCLEOTIDE SEQUENCE [LARGE SCALE GENOMIC DNA]</scope>
    <source>
        <strain evidence="1 2">DSM 18488</strain>
    </source>
</reference>
<gene>
    <name evidence="1" type="ORF">SAMN02745220_02972</name>
</gene>
<name>A0A1M7YAM0_9BACT</name>
<proteinExistence type="predicted"/>
<evidence type="ECO:0008006" key="3">
    <source>
        <dbReference type="Google" id="ProtNLM"/>
    </source>
</evidence>
<dbReference type="AlphaFoldDB" id="A0A1M7YAM0"/>